<name>A0A0P0XS05_ORYSJ</name>
<proteinExistence type="predicted"/>
<accession>A0A0P0XS05</accession>
<gene>
    <name evidence="1" type="ordered locus">Os10g0117533</name>
    <name evidence="1" type="ORF">OSNPB_100117533</name>
</gene>
<reference evidence="2" key="1">
    <citation type="journal article" date="2005" name="Nature">
        <title>The map-based sequence of the rice genome.</title>
        <authorList>
            <consortium name="International rice genome sequencing project (IRGSP)"/>
            <person name="Matsumoto T."/>
            <person name="Wu J."/>
            <person name="Kanamori H."/>
            <person name="Katayose Y."/>
            <person name="Fujisawa M."/>
            <person name="Namiki N."/>
            <person name="Mizuno H."/>
            <person name="Yamamoto K."/>
            <person name="Antonio B.A."/>
            <person name="Baba T."/>
            <person name="Sakata K."/>
            <person name="Nagamura Y."/>
            <person name="Aoki H."/>
            <person name="Arikawa K."/>
            <person name="Arita K."/>
            <person name="Bito T."/>
            <person name="Chiden Y."/>
            <person name="Fujitsuka N."/>
            <person name="Fukunaka R."/>
            <person name="Hamada M."/>
            <person name="Harada C."/>
            <person name="Hayashi A."/>
            <person name="Hijishita S."/>
            <person name="Honda M."/>
            <person name="Hosokawa S."/>
            <person name="Ichikawa Y."/>
            <person name="Idonuma A."/>
            <person name="Iijima M."/>
            <person name="Ikeda M."/>
            <person name="Ikeno M."/>
            <person name="Ito K."/>
            <person name="Ito S."/>
            <person name="Ito T."/>
            <person name="Ito Y."/>
            <person name="Ito Y."/>
            <person name="Iwabuchi A."/>
            <person name="Kamiya K."/>
            <person name="Karasawa W."/>
            <person name="Kurita K."/>
            <person name="Katagiri S."/>
            <person name="Kikuta A."/>
            <person name="Kobayashi H."/>
            <person name="Kobayashi N."/>
            <person name="Machita K."/>
            <person name="Maehara T."/>
            <person name="Masukawa M."/>
            <person name="Mizubayashi T."/>
            <person name="Mukai Y."/>
            <person name="Nagasaki H."/>
            <person name="Nagata Y."/>
            <person name="Naito S."/>
            <person name="Nakashima M."/>
            <person name="Nakama Y."/>
            <person name="Nakamichi Y."/>
            <person name="Nakamura M."/>
            <person name="Meguro A."/>
            <person name="Negishi M."/>
            <person name="Ohta I."/>
            <person name="Ohta T."/>
            <person name="Okamoto M."/>
            <person name="Ono N."/>
            <person name="Saji S."/>
            <person name="Sakaguchi M."/>
            <person name="Sakai K."/>
            <person name="Shibata M."/>
            <person name="Shimokawa T."/>
            <person name="Song J."/>
            <person name="Takazaki Y."/>
            <person name="Terasawa K."/>
            <person name="Tsugane M."/>
            <person name="Tsuji K."/>
            <person name="Ueda S."/>
            <person name="Waki K."/>
            <person name="Yamagata H."/>
            <person name="Yamamoto M."/>
            <person name="Yamamoto S."/>
            <person name="Yamane H."/>
            <person name="Yoshiki S."/>
            <person name="Yoshihara R."/>
            <person name="Yukawa K."/>
            <person name="Zhong H."/>
            <person name="Yano M."/>
            <person name="Yuan Q."/>
            <person name="Ouyang S."/>
            <person name="Liu J."/>
            <person name="Jones K.M."/>
            <person name="Gansberger K."/>
            <person name="Moffat K."/>
            <person name="Hill J."/>
            <person name="Bera J."/>
            <person name="Fadrosh D."/>
            <person name="Jin S."/>
            <person name="Johri S."/>
            <person name="Kim M."/>
            <person name="Overton L."/>
            <person name="Reardon M."/>
            <person name="Tsitrin T."/>
            <person name="Vuong H."/>
            <person name="Weaver B."/>
            <person name="Ciecko A."/>
            <person name="Tallon L."/>
            <person name="Jackson J."/>
            <person name="Pai G."/>
            <person name="Aken S.V."/>
            <person name="Utterback T."/>
            <person name="Reidmuller S."/>
            <person name="Feldblyum T."/>
            <person name="Hsiao J."/>
            <person name="Zismann V."/>
            <person name="Iobst S."/>
            <person name="de Vazeille A.R."/>
            <person name="Buell C.R."/>
            <person name="Ying K."/>
            <person name="Li Y."/>
            <person name="Lu T."/>
            <person name="Huang Y."/>
            <person name="Zhao Q."/>
            <person name="Feng Q."/>
            <person name="Zhang L."/>
            <person name="Zhu J."/>
            <person name="Weng Q."/>
            <person name="Mu J."/>
            <person name="Lu Y."/>
            <person name="Fan D."/>
            <person name="Liu Y."/>
            <person name="Guan J."/>
            <person name="Zhang Y."/>
            <person name="Yu S."/>
            <person name="Liu X."/>
            <person name="Zhang Y."/>
            <person name="Hong G."/>
            <person name="Han B."/>
            <person name="Choisne N."/>
            <person name="Demange N."/>
            <person name="Orjeda G."/>
            <person name="Samain S."/>
            <person name="Cattolico L."/>
            <person name="Pelletier E."/>
            <person name="Couloux A."/>
            <person name="Segurens B."/>
            <person name="Wincker P."/>
            <person name="D'Hont A."/>
            <person name="Scarpelli C."/>
            <person name="Weissenbach J."/>
            <person name="Salanoubat M."/>
            <person name="Quetier F."/>
            <person name="Yu Y."/>
            <person name="Kim H.R."/>
            <person name="Rambo T."/>
            <person name="Currie J."/>
            <person name="Collura K."/>
            <person name="Luo M."/>
            <person name="Yang T."/>
            <person name="Ammiraju J.S.S."/>
            <person name="Engler F."/>
            <person name="Soderlund C."/>
            <person name="Wing R.A."/>
            <person name="Palmer L.E."/>
            <person name="de la Bastide M."/>
            <person name="Spiegel L."/>
            <person name="Nascimento L."/>
            <person name="Zutavern T."/>
            <person name="O'Shaughnessy A."/>
            <person name="Dike S."/>
            <person name="Dedhia N."/>
            <person name="Preston R."/>
            <person name="Balija V."/>
            <person name="McCombie W.R."/>
            <person name="Chow T."/>
            <person name="Chen H."/>
            <person name="Chung M."/>
            <person name="Chen C."/>
            <person name="Shaw J."/>
            <person name="Wu H."/>
            <person name="Hsiao K."/>
            <person name="Chao Y."/>
            <person name="Chu M."/>
            <person name="Cheng C."/>
            <person name="Hour A."/>
            <person name="Lee P."/>
            <person name="Lin S."/>
            <person name="Lin Y."/>
            <person name="Liou J."/>
            <person name="Liu S."/>
            <person name="Hsing Y."/>
            <person name="Raghuvanshi S."/>
            <person name="Mohanty A."/>
            <person name="Bharti A.K."/>
            <person name="Gaur A."/>
            <person name="Gupta V."/>
            <person name="Kumar D."/>
            <person name="Ravi V."/>
            <person name="Vij S."/>
            <person name="Kapur A."/>
            <person name="Khurana P."/>
            <person name="Khurana P."/>
            <person name="Khurana J.P."/>
            <person name="Tyagi A.K."/>
            <person name="Gaikwad K."/>
            <person name="Singh A."/>
            <person name="Dalal V."/>
            <person name="Srivastava S."/>
            <person name="Dixit A."/>
            <person name="Pal A.K."/>
            <person name="Ghazi I.A."/>
            <person name="Yadav M."/>
            <person name="Pandit A."/>
            <person name="Bhargava A."/>
            <person name="Sureshbabu K."/>
            <person name="Batra K."/>
            <person name="Sharma T.R."/>
            <person name="Mohapatra T."/>
            <person name="Singh N.K."/>
            <person name="Messing J."/>
            <person name="Nelson A.B."/>
            <person name="Fuks G."/>
            <person name="Kavchok S."/>
            <person name="Keizer G."/>
            <person name="Linton E."/>
            <person name="Llaca V."/>
            <person name="Song R."/>
            <person name="Tanyolac B."/>
            <person name="Young S."/>
            <person name="Ho-Il K."/>
            <person name="Hahn J.H."/>
            <person name="Sangsakoo G."/>
            <person name="Vanavichit A."/>
            <person name="de Mattos Luiz.A.T."/>
            <person name="Zimmer P.D."/>
            <person name="Malone G."/>
            <person name="Dellagostin O."/>
            <person name="de Oliveira A.C."/>
            <person name="Bevan M."/>
            <person name="Bancroft I."/>
            <person name="Minx P."/>
            <person name="Cordum H."/>
            <person name="Wilson R."/>
            <person name="Cheng Z."/>
            <person name="Jin W."/>
            <person name="Jiang J."/>
            <person name="Leong S.A."/>
            <person name="Iwama H."/>
            <person name="Gojobori T."/>
            <person name="Itoh T."/>
            <person name="Niimura Y."/>
            <person name="Fujii Y."/>
            <person name="Habara T."/>
            <person name="Sakai H."/>
            <person name="Sato Y."/>
            <person name="Wilson G."/>
            <person name="Kumar K."/>
            <person name="McCouch S."/>
            <person name="Juretic N."/>
            <person name="Hoen D."/>
            <person name="Wright S."/>
            <person name="Bruskiewich R."/>
            <person name="Bureau T."/>
            <person name="Miyao A."/>
            <person name="Hirochika H."/>
            <person name="Nishikawa T."/>
            <person name="Kadowaki K."/>
            <person name="Sugiura M."/>
            <person name="Burr B."/>
            <person name="Sasaki T."/>
        </authorList>
    </citation>
    <scope>NUCLEOTIDE SEQUENCE [LARGE SCALE GENOMIC DNA]</scope>
    <source>
        <strain evidence="2">cv. Nipponbare</strain>
    </source>
</reference>
<dbReference type="EMBL" id="AP014966">
    <property type="protein sequence ID" value="BAT09675.1"/>
    <property type="molecule type" value="Genomic_DNA"/>
</dbReference>
<reference evidence="1 2" key="2">
    <citation type="journal article" date="2013" name="Plant Cell Physiol.">
        <title>Rice Annotation Project Database (RAP-DB): an integrative and interactive database for rice genomics.</title>
        <authorList>
            <person name="Sakai H."/>
            <person name="Lee S.S."/>
            <person name="Tanaka T."/>
            <person name="Numa H."/>
            <person name="Kim J."/>
            <person name="Kawahara Y."/>
            <person name="Wakimoto H."/>
            <person name="Yang C.C."/>
            <person name="Iwamoto M."/>
            <person name="Abe T."/>
            <person name="Yamada Y."/>
            <person name="Muto A."/>
            <person name="Inokuchi H."/>
            <person name="Ikemura T."/>
            <person name="Matsumoto T."/>
            <person name="Sasaki T."/>
            <person name="Itoh T."/>
        </authorList>
    </citation>
    <scope>NUCLEOTIDE SEQUENCE [LARGE SCALE GENOMIC DNA]</scope>
    <source>
        <strain evidence="2">cv. Nipponbare</strain>
    </source>
</reference>
<keyword evidence="2" id="KW-1185">Reference proteome</keyword>
<protein>
    <submittedName>
        <fullName evidence="1">Os10g0117533 protein</fullName>
    </submittedName>
</protein>
<dbReference type="Proteomes" id="UP000059680">
    <property type="component" value="Chromosome 10"/>
</dbReference>
<organism evidence="1 2">
    <name type="scientific">Oryza sativa subsp. japonica</name>
    <name type="common">Rice</name>
    <dbReference type="NCBI Taxonomy" id="39947"/>
    <lineage>
        <taxon>Eukaryota</taxon>
        <taxon>Viridiplantae</taxon>
        <taxon>Streptophyta</taxon>
        <taxon>Embryophyta</taxon>
        <taxon>Tracheophyta</taxon>
        <taxon>Spermatophyta</taxon>
        <taxon>Magnoliopsida</taxon>
        <taxon>Liliopsida</taxon>
        <taxon>Poales</taxon>
        <taxon>Poaceae</taxon>
        <taxon>BOP clade</taxon>
        <taxon>Oryzoideae</taxon>
        <taxon>Oryzeae</taxon>
        <taxon>Oryzinae</taxon>
        <taxon>Oryza</taxon>
        <taxon>Oryza sativa</taxon>
    </lineage>
</organism>
<sequence>MEVVPDSKMEVALVLSEVLPDSEMLLPPDFASSELALPDAEMAPDSEMVPDSLPPDSEMVPDSLPPGAFLCARCHLVHEDRQAWNRAHSSLWPCSRCGLVHAEYIIGAMIYGLDEFDCELFIPDLDNVVMHGNSIELPTHVLKMLDEKREHELAAGKDDAKATVR</sequence>
<dbReference type="InParanoid" id="A0A0P0XS05"/>
<dbReference type="AlphaFoldDB" id="A0A0P0XS05"/>
<evidence type="ECO:0000313" key="2">
    <source>
        <dbReference type="Proteomes" id="UP000059680"/>
    </source>
</evidence>
<reference evidence="1 2" key="3">
    <citation type="journal article" date="2013" name="Rice">
        <title>Improvement of the Oryza sativa Nipponbare reference genome using next generation sequence and optical map data.</title>
        <authorList>
            <person name="Kawahara Y."/>
            <person name="de la Bastide M."/>
            <person name="Hamilton J.P."/>
            <person name="Kanamori H."/>
            <person name="McCombie W.R."/>
            <person name="Ouyang S."/>
            <person name="Schwartz D.C."/>
            <person name="Tanaka T."/>
            <person name="Wu J."/>
            <person name="Zhou S."/>
            <person name="Childs K.L."/>
            <person name="Davidson R.M."/>
            <person name="Lin H."/>
            <person name="Quesada-Ocampo L."/>
            <person name="Vaillancourt B."/>
            <person name="Sakai H."/>
            <person name="Lee S.S."/>
            <person name="Kim J."/>
            <person name="Numa H."/>
            <person name="Itoh T."/>
            <person name="Buell C.R."/>
            <person name="Matsumoto T."/>
        </authorList>
    </citation>
    <scope>NUCLEOTIDE SEQUENCE [LARGE SCALE GENOMIC DNA]</scope>
    <source>
        <strain evidence="2">cv. Nipponbare</strain>
    </source>
</reference>
<dbReference type="PaxDb" id="39947-A0A0P0XS05"/>
<evidence type="ECO:0000313" key="1">
    <source>
        <dbReference type="EMBL" id="BAT09675.1"/>
    </source>
</evidence>